<dbReference type="EMBL" id="WJXA01000003">
    <property type="protein sequence ID" value="KAF7147774.1"/>
    <property type="molecule type" value="Genomic_DNA"/>
</dbReference>
<feature type="compositionally biased region" description="Basic and acidic residues" evidence="2">
    <location>
        <begin position="355"/>
        <end position="364"/>
    </location>
</feature>
<keyword evidence="1" id="KW-0175">Coiled coil</keyword>
<feature type="compositionally biased region" description="Acidic residues" evidence="2">
    <location>
        <begin position="431"/>
        <end position="444"/>
    </location>
</feature>
<keyword evidence="4" id="KW-1185">Reference proteome</keyword>
<gene>
    <name evidence="3" type="ORF">RHSIM_Rhsim03G0198700</name>
</gene>
<evidence type="ECO:0000313" key="4">
    <source>
        <dbReference type="Proteomes" id="UP000626092"/>
    </source>
</evidence>
<dbReference type="SUPFAM" id="SSF57997">
    <property type="entry name" value="Tropomyosin"/>
    <property type="match status" value="1"/>
</dbReference>
<accession>A0A834HAS4</accession>
<feature type="compositionally biased region" description="Basic and acidic residues" evidence="2">
    <location>
        <begin position="377"/>
        <end position="386"/>
    </location>
</feature>
<evidence type="ECO:0000313" key="3">
    <source>
        <dbReference type="EMBL" id="KAF7147774.1"/>
    </source>
</evidence>
<feature type="compositionally biased region" description="Polar residues" evidence="2">
    <location>
        <begin position="365"/>
        <end position="376"/>
    </location>
</feature>
<feature type="region of interest" description="Disordered" evidence="2">
    <location>
        <begin position="278"/>
        <end position="301"/>
    </location>
</feature>
<organism evidence="3 4">
    <name type="scientific">Rhododendron simsii</name>
    <name type="common">Sims's rhododendron</name>
    <dbReference type="NCBI Taxonomy" id="118357"/>
    <lineage>
        <taxon>Eukaryota</taxon>
        <taxon>Viridiplantae</taxon>
        <taxon>Streptophyta</taxon>
        <taxon>Embryophyta</taxon>
        <taxon>Tracheophyta</taxon>
        <taxon>Spermatophyta</taxon>
        <taxon>Magnoliopsida</taxon>
        <taxon>eudicotyledons</taxon>
        <taxon>Gunneridae</taxon>
        <taxon>Pentapetalae</taxon>
        <taxon>asterids</taxon>
        <taxon>Ericales</taxon>
        <taxon>Ericaceae</taxon>
        <taxon>Ericoideae</taxon>
        <taxon>Rhodoreae</taxon>
        <taxon>Rhododendron</taxon>
    </lineage>
</organism>
<dbReference type="AlphaFoldDB" id="A0A834HAS4"/>
<name>A0A834HAS4_RHOSS</name>
<evidence type="ECO:0000256" key="1">
    <source>
        <dbReference type="SAM" id="Coils"/>
    </source>
</evidence>
<comment type="caution">
    <text evidence="3">The sequence shown here is derived from an EMBL/GenBank/DDBJ whole genome shotgun (WGS) entry which is preliminary data.</text>
</comment>
<dbReference type="PANTHER" id="PTHR34380:SF1">
    <property type="entry name" value="OS01G0221300 PROTEIN"/>
    <property type="match status" value="1"/>
</dbReference>
<sequence length="608" mass="68239">MMDVDNKCKELEERSEMDGERCTLLELEIDRKRSKFDLLESKFRELEVEKVGMQDDVKDLKRRNVELEERINQVEKENGVVNEEVAELKIENNVLECEKKSAEHEAEVWKLKCKELESRVLELEKENLVLRSGQSQLAGMPEMQTTKASNLKDEIFSEHVDTEDRMVNSSPVKGIGDLLAAGTPFVDVSSKQFAHPNARKRGLVSETEKNHHSGVRKQLEFGEGGSLNMKMAPSTPAVAGPSSFGIIDISDSEDEVATISVDAPCDVNRMMAHVSTDFSPGDTMGDGNKKTSDGNFKRTLSYQSDEEDMKDYKGSFPFISTPKRKRATNLVTTDSDSDSDSDDNIPIRKLKTKHLRESNRDSMDSHLNTFPVNATLSEEKVRESTTPRRRLVALRECSAKNEPKQKSHINSSTGGANYNFGIPTNGCVQNDEVEEDESESDTEGENLGGFIVNSSDISESDDGSNESEDLSDDNVDFNEVLSKLRRSRGHKVEWEFEADMLAAFGKDPELCMKAICALYRKQTADEKIGKFTYYSNRQGFSQCDALRGSILAEFLTEGDPQGDVKKSVEELQEYDPKAPELCRTLATHYSKQLFAIYKSKEDPLFLPS</sequence>
<feature type="compositionally biased region" description="Basic and acidic residues" evidence="2">
    <location>
        <begin position="287"/>
        <end position="296"/>
    </location>
</feature>
<dbReference type="PANTHER" id="PTHR34380">
    <property type="entry name" value="BNAA03G12380D PROTEIN"/>
    <property type="match status" value="1"/>
</dbReference>
<feature type="coiled-coil region" evidence="1">
    <location>
        <begin position="29"/>
        <end position="126"/>
    </location>
</feature>
<evidence type="ECO:0000256" key="2">
    <source>
        <dbReference type="SAM" id="MobiDB-lite"/>
    </source>
</evidence>
<dbReference type="OrthoDB" id="1899721at2759"/>
<feature type="region of interest" description="Disordered" evidence="2">
    <location>
        <begin position="326"/>
        <end position="473"/>
    </location>
</feature>
<protein>
    <submittedName>
        <fullName evidence="3">Uncharacterized protein</fullName>
    </submittedName>
</protein>
<dbReference type="Proteomes" id="UP000626092">
    <property type="component" value="Unassembled WGS sequence"/>
</dbReference>
<feature type="compositionally biased region" description="Acidic residues" evidence="2">
    <location>
        <begin position="458"/>
        <end position="473"/>
    </location>
</feature>
<reference evidence="3" key="1">
    <citation type="submission" date="2019-11" db="EMBL/GenBank/DDBJ databases">
        <authorList>
            <person name="Liu Y."/>
            <person name="Hou J."/>
            <person name="Li T.-Q."/>
            <person name="Guan C.-H."/>
            <person name="Wu X."/>
            <person name="Wu H.-Z."/>
            <person name="Ling F."/>
            <person name="Zhang R."/>
            <person name="Shi X.-G."/>
            <person name="Ren J.-P."/>
            <person name="Chen E.-F."/>
            <person name="Sun J.-M."/>
        </authorList>
    </citation>
    <scope>NUCLEOTIDE SEQUENCE</scope>
    <source>
        <strain evidence="3">Adult_tree_wgs_1</strain>
        <tissue evidence="3">Leaves</tissue>
    </source>
</reference>
<proteinExistence type="predicted"/>